<dbReference type="SUPFAM" id="SSF101148">
    <property type="entry name" value="Plant invertase/pectin methylesterase inhibitor"/>
    <property type="match status" value="1"/>
</dbReference>
<evidence type="ECO:0000256" key="7">
    <source>
        <dbReference type="SAM" id="SignalP"/>
    </source>
</evidence>
<protein>
    <recommendedName>
        <fullName evidence="8">Pectinesterase inhibitor domain-containing protein</fullName>
    </recommendedName>
</protein>
<dbReference type="NCBIfam" id="TIGR01614">
    <property type="entry name" value="PME_inhib"/>
    <property type="match status" value="1"/>
</dbReference>
<evidence type="ECO:0000256" key="5">
    <source>
        <dbReference type="ARBA" id="ARBA00023157"/>
    </source>
</evidence>
<evidence type="ECO:0000256" key="3">
    <source>
        <dbReference type="ARBA" id="ARBA00022525"/>
    </source>
</evidence>
<sequence>MQAVSIFSVLFFLSCLPDATFSVSDNGETYVREACSVTSYQDLCVHSLSSFSHTAKRNPSKWARAGVSVTLGAVKSTSQYLYKLQTHKVMKGRDKLALSDCVELFQDAIDDLHKSLGVLRNLDPSKFADQIEDVNTWLSAVLTGQDTCLDGIQSRRSRRLKMLRSRVLRATYFSSNALALVNKLASTGLKRVSSP</sequence>
<evidence type="ECO:0000313" key="9">
    <source>
        <dbReference type="EMBL" id="KAJ8898618.1"/>
    </source>
</evidence>
<proteinExistence type="inferred from homology"/>
<dbReference type="Gene3D" id="1.20.140.40">
    <property type="entry name" value="Invertase/pectin methylesterase inhibitor family protein"/>
    <property type="match status" value="1"/>
</dbReference>
<evidence type="ECO:0000313" key="10">
    <source>
        <dbReference type="Proteomes" id="UP001159364"/>
    </source>
</evidence>
<dbReference type="Proteomes" id="UP001159364">
    <property type="component" value="Linkage Group LG08"/>
</dbReference>
<feature type="chain" id="PRO_5043395533" description="Pectinesterase inhibitor domain-containing protein" evidence="7">
    <location>
        <begin position="23"/>
        <end position="195"/>
    </location>
</feature>
<evidence type="ECO:0000256" key="2">
    <source>
        <dbReference type="ARBA" id="ARBA00022523"/>
    </source>
</evidence>
<name>A0AAV8UAT0_9ROSI</name>
<dbReference type="EMBL" id="JAIWQS010000008">
    <property type="protein sequence ID" value="KAJ8898618.1"/>
    <property type="molecule type" value="Genomic_DNA"/>
</dbReference>
<gene>
    <name evidence="9" type="ORF">K2173_004231</name>
</gene>
<dbReference type="InterPro" id="IPR006501">
    <property type="entry name" value="Pectinesterase_inhib_dom"/>
</dbReference>
<keyword evidence="4 7" id="KW-0732">Signal</keyword>
<dbReference type="PANTHER" id="PTHR31080">
    <property type="entry name" value="PECTINESTERASE INHIBITOR-LIKE"/>
    <property type="match status" value="1"/>
</dbReference>
<dbReference type="FunFam" id="1.20.140.40:FF:000006">
    <property type="entry name" value="Pectinesterase inhibitor 3"/>
    <property type="match status" value="1"/>
</dbReference>
<dbReference type="GO" id="GO:0004857">
    <property type="term" value="F:enzyme inhibitor activity"/>
    <property type="evidence" value="ECO:0007669"/>
    <property type="project" value="InterPro"/>
</dbReference>
<feature type="domain" description="Pectinesterase inhibitor" evidence="8">
    <location>
        <begin position="26"/>
        <end position="180"/>
    </location>
</feature>
<dbReference type="AlphaFoldDB" id="A0AAV8UAT0"/>
<evidence type="ECO:0000256" key="4">
    <source>
        <dbReference type="ARBA" id="ARBA00022729"/>
    </source>
</evidence>
<dbReference type="SMART" id="SM00856">
    <property type="entry name" value="PMEI"/>
    <property type="match status" value="1"/>
</dbReference>
<dbReference type="GO" id="GO:0048046">
    <property type="term" value="C:apoplast"/>
    <property type="evidence" value="ECO:0007669"/>
    <property type="project" value="UniProtKB-SubCell"/>
</dbReference>
<dbReference type="PANTHER" id="PTHR31080:SF158">
    <property type="entry name" value="PLANT INVERTASE_PECTIN METHYLESTERASE INHIBITOR SUPERFAMILY PROTEIN"/>
    <property type="match status" value="1"/>
</dbReference>
<feature type="signal peptide" evidence="7">
    <location>
        <begin position="1"/>
        <end position="22"/>
    </location>
</feature>
<comment type="caution">
    <text evidence="9">The sequence shown here is derived from an EMBL/GenBank/DDBJ whole genome shotgun (WGS) entry which is preliminary data.</text>
</comment>
<evidence type="ECO:0000259" key="8">
    <source>
        <dbReference type="SMART" id="SM00856"/>
    </source>
</evidence>
<dbReference type="InterPro" id="IPR051955">
    <property type="entry name" value="PME_Inhibitor"/>
</dbReference>
<keyword evidence="10" id="KW-1185">Reference proteome</keyword>
<organism evidence="9 10">
    <name type="scientific">Erythroxylum novogranatense</name>
    <dbReference type="NCBI Taxonomy" id="1862640"/>
    <lineage>
        <taxon>Eukaryota</taxon>
        <taxon>Viridiplantae</taxon>
        <taxon>Streptophyta</taxon>
        <taxon>Embryophyta</taxon>
        <taxon>Tracheophyta</taxon>
        <taxon>Spermatophyta</taxon>
        <taxon>Magnoliopsida</taxon>
        <taxon>eudicotyledons</taxon>
        <taxon>Gunneridae</taxon>
        <taxon>Pentapetalae</taxon>
        <taxon>rosids</taxon>
        <taxon>fabids</taxon>
        <taxon>Malpighiales</taxon>
        <taxon>Erythroxylaceae</taxon>
        <taxon>Erythroxylum</taxon>
    </lineage>
</organism>
<dbReference type="InterPro" id="IPR035513">
    <property type="entry name" value="Invertase/methylesterase_inhib"/>
</dbReference>
<keyword evidence="3" id="KW-0964">Secreted</keyword>
<evidence type="ECO:0000256" key="1">
    <source>
        <dbReference type="ARBA" id="ARBA00004271"/>
    </source>
</evidence>
<comment type="similarity">
    <text evidence="6">Belongs to the PMEI family.</text>
</comment>
<reference evidence="9 10" key="1">
    <citation type="submission" date="2021-09" db="EMBL/GenBank/DDBJ databases">
        <title>Genomic insights and catalytic innovation underlie evolution of tropane alkaloids biosynthesis.</title>
        <authorList>
            <person name="Wang Y.-J."/>
            <person name="Tian T."/>
            <person name="Huang J.-P."/>
            <person name="Huang S.-X."/>
        </authorList>
    </citation>
    <scope>NUCLEOTIDE SEQUENCE [LARGE SCALE GENOMIC DNA]</scope>
    <source>
        <strain evidence="9">KIB-2018</strain>
        <tissue evidence="9">Leaf</tissue>
    </source>
</reference>
<keyword evidence="2" id="KW-0052">Apoplast</keyword>
<keyword evidence="5" id="KW-1015">Disulfide bond</keyword>
<comment type="subcellular location">
    <subcellularLocation>
        <location evidence="1">Secreted</location>
        <location evidence="1">Extracellular space</location>
        <location evidence="1">Apoplast</location>
    </subcellularLocation>
</comment>
<evidence type="ECO:0000256" key="6">
    <source>
        <dbReference type="ARBA" id="ARBA00038471"/>
    </source>
</evidence>
<dbReference type="Pfam" id="PF04043">
    <property type="entry name" value="PMEI"/>
    <property type="match status" value="1"/>
</dbReference>
<accession>A0AAV8UAT0</accession>
<dbReference type="CDD" id="cd15798">
    <property type="entry name" value="PMEI-like_3"/>
    <property type="match status" value="1"/>
</dbReference>